<dbReference type="AlphaFoldDB" id="A0AAW3JQZ4"/>
<dbReference type="EMBL" id="LLKB01000005">
    <property type="protein sequence ID" value="KQC84498.1"/>
    <property type="molecule type" value="Genomic_DNA"/>
</dbReference>
<reference evidence="1 2" key="1">
    <citation type="submission" date="2015-10" db="EMBL/GenBank/DDBJ databases">
        <title>Butyribacter intestini gen. nov., sp. nov., a butyric acid-producing bacterium of the family Lachnospiraceae isolated from the human faeces.</title>
        <authorList>
            <person name="Zou Y."/>
            <person name="Xue W."/>
            <person name="Luo G."/>
            <person name="Lv M."/>
        </authorList>
    </citation>
    <scope>NUCLEOTIDE SEQUENCE [LARGE SCALE GENOMIC DNA]</scope>
    <source>
        <strain evidence="1 2">TF01-11</strain>
    </source>
</reference>
<comment type="caution">
    <text evidence="1">The sequence shown here is derived from an EMBL/GenBank/DDBJ whole genome shotgun (WGS) entry which is preliminary data.</text>
</comment>
<accession>A0AAW3JQZ4</accession>
<gene>
    <name evidence="1" type="ORF">APZ18_06985</name>
</gene>
<evidence type="ECO:0000313" key="2">
    <source>
        <dbReference type="Proteomes" id="UP000050833"/>
    </source>
</evidence>
<organism evidence="1 2">
    <name type="scientific">Butyribacter intestini</name>
    <dbReference type="NCBI Taxonomy" id="1703332"/>
    <lineage>
        <taxon>Bacteria</taxon>
        <taxon>Bacillati</taxon>
        <taxon>Bacillota</taxon>
        <taxon>Clostridia</taxon>
        <taxon>Lachnospirales</taxon>
        <taxon>Lachnospiraceae</taxon>
        <taxon>Butyribacter</taxon>
    </lineage>
</organism>
<protein>
    <recommendedName>
        <fullName evidence="3">Helix-turn-helix type 11 domain-containing protein</fullName>
    </recommendedName>
</protein>
<proteinExistence type="predicted"/>
<sequence length="76" mass="9111">MRYSKSYRVLRLYTWLEQKKQISLSGTAVDFGIDERTVQRDIADIRAFLDDLNLETEIKRSISYNREKDSYVMELE</sequence>
<dbReference type="RefSeq" id="WP_055943228.1">
    <property type="nucleotide sequence ID" value="NZ_JAQDCV010000004.1"/>
</dbReference>
<name>A0AAW3JQZ4_9FIRM</name>
<dbReference type="Proteomes" id="UP000050833">
    <property type="component" value="Unassembled WGS sequence"/>
</dbReference>
<keyword evidence="2" id="KW-1185">Reference proteome</keyword>
<evidence type="ECO:0008006" key="3">
    <source>
        <dbReference type="Google" id="ProtNLM"/>
    </source>
</evidence>
<evidence type="ECO:0000313" key="1">
    <source>
        <dbReference type="EMBL" id="KQC84498.1"/>
    </source>
</evidence>